<dbReference type="EMBL" id="JBBPBN010000003">
    <property type="protein sequence ID" value="KAK9043992.1"/>
    <property type="molecule type" value="Genomic_DNA"/>
</dbReference>
<dbReference type="Proteomes" id="UP001396334">
    <property type="component" value="Unassembled WGS sequence"/>
</dbReference>
<comment type="caution">
    <text evidence="1">The sequence shown here is derived from an EMBL/GenBank/DDBJ whole genome shotgun (WGS) entry which is preliminary data.</text>
</comment>
<evidence type="ECO:0000313" key="2">
    <source>
        <dbReference type="Proteomes" id="UP001396334"/>
    </source>
</evidence>
<evidence type="ECO:0000313" key="1">
    <source>
        <dbReference type="EMBL" id="KAK9043992.1"/>
    </source>
</evidence>
<organism evidence="1 2">
    <name type="scientific">Hibiscus sabdariffa</name>
    <name type="common">roselle</name>
    <dbReference type="NCBI Taxonomy" id="183260"/>
    <lineage>
        <taxon>Eukaryota</taxon>
        <taxon>Viridiplantae</taxon>
        <taxon>Streptophyta</taxon>
        <taxon>Embryophyta</taxon>
        <taxon>Tracheophyta</taxon>
        <taxon>Spermatophyta</taxon>
        <taxon>Magnoliopsida</taxon>
        <taxon>eudicotyledons</taxon>
        <taxon>Gunneridae</taxon>
        <taxon>Pentapetalae</taxon>
        <taxon>rosids</taxon>
        <taxon>malvids</taxon>
        <taxon>Malvales</taxon>
        <taxon>Malvaceae</taxon>
        <taxon>Malvoideae</taxon>
        <taxon>Hibiscus</taxon>
    </lineage>
</organism>
<accession>A0ABR2U2P9</accession>
<reference evidence="1 2" key="1">
    <citation type="journal article" date="2024" name="G3 (Bethesda)">
        <title>Genome assembly of Hibiscus sabdariffa L. provides insights into metabolisms of medicinal natural products.</title>
        <authorList>
            <person name="Kim T."/>
        </authorList>
    </citation>
    <scope>NUCLEOTIDE SEQUENCE [LARGE SCALE GENOMIC DNA]</scope>
    <source>
        <strain evidence="1">TK-2024</strain>
        <tissue evidence="1">Old leaves</tissue>
    </source>
</reference>
<sequence>MLLEVDNVRGTFSLAIVGAGVDLSFSFFHRIPLYFQLFNALGSEARSNLNIIGLYKIQLDHARSSRLICGC</sequence>
<name>A0ABR2U2P9_9ROSI</name>
<proteinExistence type="predicted"/>
<protein>
    <submittedName>
        <fullName evidence="1">Uncharacterized protein</fullName>
    </submittedName>
</protein>
<keyword evidence="2" id="KW-1185">Reference proteome</keyword>
<gene>
    <name evidence="1" type="ORF">V6N11_072315</name>
</gene>